<dbReference type="SUPFAM" id="SSF47413">
    <property type="entry name" value="lambda repressor-like DNA-binding domains"/>
    <property type="match status" value="1"/>
</dbReference>
<organism evidence="5 6">
    <name type="scientific">Prevotella lacticifex</name>
    <dbReference type="NCBI Taxonomy" id="2854755"/>
    <lineage>
        <taxon>Bacteria</taxon>
        <taxon>Pseudomonadati</taxon>
        <taxon>Bacteroidota</taxon>
        <taxon>Bacteroidia</taxon>
        <taxon>Bacteroidales</taxon>
        <taxon>Prevotellaceae</taxon>
        <taxon>Prevotella</taxon>
    </lineage>
</organism>
<evidence type="ECO:0000256" key="3">
    <source>
        <dbReference type="ARBA" id="ARBA00023163"/>
    </source>
</evidence>
<dbReference type="CDD" id="cd01392">
    <property type="entry name" value="HTH_LacI"/>
    <property type="match status" value="1"/>
</dbReference>
<dbReference type="Gene3D" id="3.40.50.2300">
    <property type="match status" value="2"/>
</dbReference>
<dbReference type="RefSeq" id="WP_223926097.1">
    <property type="nucleotide sequence ID" value="NZ_BPTU01000001.1"/>
</dbReference>
<dbReference type="EMBL" id="BPUB01000001">
    <property type="protein sequence ID" value="GJG58716.1"/>
    <property type="molecule type" value="Genomic_DNA"/>
</dbReference>
<dbReference type="GO" id="GO:0000976">
    <property type="term" value="F:transcription cis-regulatory region binding"/>
    <property type="evidence" value="ECO:0007669"/>
    <property type="project" value="TreeGrafter"/>
</dbReference>
<feature type="domain" description="HTH lacI-type" evidence="4">
    <location>
        <begin position="6"/>
        <end position="60"/>
    </location>
</feature>
<accession>A0A9R1CWL4</accession>
<dbReference type="GO" id="GO:0003700">
    <property type="term" value="F:DNA-binding transcription factor activity"/>
    <property type="evidence" value="ECO:0007669"/>
    <property type="project" value="TreeGrafter"/>
</dbReference>
<dbReference type="PROSITE" id="PS50932">
    <property type="entry name" value="HTH_LACI_2"/>
    <property type="match status" value="1"/>
</dbReference>
<gene>
    <name evidence="5" type="ORF">PRLR5076_15670</name>
</gene>
<dbReference type="SMART" id="SM00354">
    <property type="entry name" value="HTH_LACI"/>
    <property type="match status" value="1"/>
</dbReference>
<protein>
    <submittedName>
        <fullName evidence="5">LacI family transcriptional regulator</fullName>
    </submittedName>
</protein>
<reference evidence="5" key="1">
    <citation type="journal article" date="2022" name="Int. J. Syst. Evol. Microbiol.">
        <title>Prevotella lacticifex sp. nov., isolated from the rumen of cows.</title>
        <authorList>
            <person name="Shinkai T."/>
            <person name="Ikeyama N."/>
            <person name="Kumagai M."/>
            <person name="Ohmori H."/>
            <person name="Sakamoto M."/>
            <person name="Ohkuma M."/>
            <person name="Mitsumori M."/>
        </authorList>
    </citation>
    <scope>NUCLEOTIDE SEQUENCE</scope>
    <source>
        <strain evidence="5">R5076</strain>
    </source>
</reference>
<evidence type="ECO:0000256" key="1">
    <source>
        <dbReference type="ARBA" id="ARBA00023015"/>
    </source>
</evidence>
<dbReference type="InterPro" id="IPR046335">
    <property type="entry name" value="LacI/GalR-like_sensor"/>
</dbReference>
<keyword evidence="1" id="KW-0805">Transcription regulation</keyword>
<dbReference type="Gene3D" id="1.10.260.40">
    <property type="entry name" value="lambda repressor-like DNA-binding domains"/>
    <property type="match status" value="1"/>
</dbReference>
<dbReference type="CDD" id="cd06267">
    <property type="entry name" value="PBP1_LacI_sugar_binding-like"/>
    <property type="match status" value="1"/>
</dbReference>
<keyword evidence="6" id="KW-1185">Reference proteome</keyword>
<keyword evidence="3" id="KW-0804">Transcription</keyword>
<dbReference type="InterPro" id="IPR028082">
    <property type="entry name" value="Peripla_BP_I"/>
</dbReference>
<dbReference type="SUPFAM" id="SSF53822">
    <property type="entry name" value="Periplasmic binding protein-like I"/>
    <property type="match status" value="1"/>
</dbReference>
<dbReference type="Pfam" id="PF13377">
    <property type="entry name" value="Peripla_BP_3"/>
    <property type="match status" value="1"/>
</dbReference>
<dbReference type="InterPro" id="IPR000843">
    <property type="entry name" value="HTH_LacI"/>
</dbReference>
<dbReference type="AlphaFoldDB" id="A0A9R1CWL4"/>
<dbReference type="PANTHER" id="PTHR30146:SF109">
    <property type="entry name" value="HTH-TYPE TRANSCRIPTIONAL REGULATOR GALS"/>
    <property type="match status" value="1"/>
</dbReference>
<evidence type="ECO:0000256" key="2">
    <source>
        <dbReference type="ARBA" id="ARBA00023125"/>
    </source>
</evidence>
<dbReference type="Pfam" id="PF00356">
    <property type="entry name" value="LacI"/>
    <property type="match status" value="1"/>
</dbReference>
<sequence>MQQHRTSLKDLAERLGVSIATVSRALRNSHEVGEEMKQRVQQLAKELNYRPNPFAQSLRKEAPRIIGVVVPNLVTHYYAAVLDGIEDFARSFGYTVICSNSHEDHTREEQAIDNFINLHVEGIIACLAQDTTDYSHFKEIHDMGIPLVFFARTCLPELFSQVVADGDVAAHSAAEHLIATGSRRIAFIGGPNHLDMVRRRKHGYLQALREHNIPIDRNLVKCGDISYDFAEKAVDELMGMSNPPDAIIAFNDIVTFGAFKRIQERGLSIPGDVAIIGFTDSDTASFVTPKVTVVADQASKQGKVSCDLLFRAIRGDKKIYKEVVPMQLHIQDSSDKSRAKGI</sequence>
<comment type="caution">
    <text evidence="5">The sequence shown here is derived from an EMBL/GenBank/DDBJ whole genome shotgun (WGS) entry which is preliminary data.</text>
</comment>
<proteinExistence type="predicted"/>
<evidence type="ECO:0000313" key="5">
    <source>
        <dbReference type="EMBL" id="GJG58716.1"/>
    </source>
</evidence>
<name>A0A9R1CWL4_9BACT</name>
<dbReference type="PANTHER" id="PTHR30146">
    <property type="entry name" value="LACI-RELATED TRANSCRIPTIONAL REPRESSOR"/>
    <property type="match status" value="1"/>
</dbReference>
<dbReference type="GeneID" id="72467252"/>
<dbReference type="Proteomes" id="UP000825483">
    <property type="component" value="Unassembled WGS sequence"/>
</dbReference>
<keyword evidence="2" id="KW-0238">DNA-binding</keyword>
<evidence type="ECO:0000259" key="4">
    <source>
        <dbReference type="PROSITE" id="PS50932"/>
    </source>
</evidence>
<evidence type="ECO:0000313" key="6">
    <source>
        <dbReference type="Proteomes" id="UP000825483"/>
    </source>
</evidence>
<dbReference type="InterPro" id="IPR010982">
    <property type="entry name" value="Lambda_DNA-bd_dom_sf"/>
</dbReference>